<sequence>MKNFMKQISKTIVSMVVLVVLVSCTEDKFANYYPDPSKLSQGTVDKQFTGFLQTNREYVLPAYWNYFVVLRNTLQYYNQAVGWINANNQYVPGAASISDRWSNYYQLLSQYRELEKIYNNLSPEEQALNEIYMITATIYLYDFTQVTIDLHGDIPFTEAGKLSQNGGDYIASLAPYDSAEDLYTMMLDDLSDFSQKLGTINVNPGISVGFGAQDYINKGDIEKWQKFCNSLRLRMLTRVSGAGEFSSRAQAEINEILSDPTTYPIVETNDENIQITVYDLSTPLDSEGFQTGLEDWNGNIAGKAMIDHMLANDDPRLRAMFEPGENNADKEYIGLDPLLNPGTQETLINSGELTIYNRSTLSRNDYFPGLIITAWEVNFLKAEAYVGVNDAMAKEAYERGITESINFYYQVRELSNDATSPELVALGDTEISDYLGSAAVSWDNATSEAEKMSLIATQKWLSFNVIQPYENWAELRRLNAPELDFWEDPANAQSLPPNRWIYPNSELVYNTENYNAVKSNDNLSTKIFWDID</sequence>
<dbReference type="EMBL" id="VNIK02000006">
    <property type="protein sequence ID" value="KAB5488209.1"/>
    <property type="molecule type" value="Genomic_DNA"/>
</dbReference>
<accession>A0A5N5IU21</accession>
<dbReference type="InterPro" id="IPR041662">
    <property type="entry name" value="SusD-like_2"/>
</dbReference>
<name>A0A5N5IU21_9FLAO</name>
<feature type="chain" id="PRO_5024459580" evidence="1">
    <location>
        <begin position="26"/>
        <end position="532"/>
    </location>
</feature>
<evidence type="ECO:0000256" key="1">
    <source>
        <dbReference type="SAM" id="SignalP"/>
    </source>
</evidence>
<organism evidence="2 3">
    <name type="scientific">Flagellimonas hadalis</name>
    <dbReference type="NCBI Taxonomy" id="2597517"/>
    <lineage>
        <taxon>Bacteria</taxon>
        <taxon>Pseudomonadati</taxon>
        <taxon>Bacteroidota</taxon>
        <taxon>Flavobacteriia</taxon>
        <taxon>Flavobacteriales</taxon>
        <taxon>Flavobacteriaceae</taxon>
        <taxon>Flagellimonas</taxon>
    </lineage>
</organism>
<keyword evidence="1" id="KW-0732">Signal</keyword>
<comment type="caution">
    <text evidence="2">The sequence shown here is derived from an EMBL/GenBank/DDBJ whole genome shotgun (WGS) entry which is preliminary data.</text>
</comment>
<feature type="signal peptide" evidence="1">
    <location>
        <begin position="1"/>
        <end position="25"/>
    </location>
</feature>
<proteinExistence type="predicted"/>
<reference evidence="2" key="1">
    <citation type="submission" date="2019-10" db="EMBL/GenBank/DDBJ databases">
        <title>Muricauda hadale sp. nov., a piezophilic bacterium isolated from hadopelagic water of the Mariana Trench.</title>
        <authorList>
            <person name="Wei Y."/>
        </authorList>
    </citation>
    <scope>NUCLEOTIDE SEQUENCE [LARGE SCALE GENOMIC DNA]</scope>
    <source>
        <strain evidence="2">MT-229</strain>
    </source>
</reference>
<keyword evidence="3" id="KW-1185">Reference proteome</keyword>
<gene>
    <name evidence="2" type="ORF">FOT42_010315</name>
</gene>
<keyword evidence="2" id="KW-0449">Lipoprotein</keyword>
<dbReference type="PROSITE" id="PS51257">
    <property type="entry name" value="PROKAR_LIPOPROTEIN"/>
    <property type="match status" value="1"/>
</dbReference>
<dbReference type="AlphaFoldDB" id="A0A5N5IU21"/>
<protein>
    <submittedName>
        <fullName evidence="2">SusD/RagB family nutrient-binding outer membrane lipoprotein</fullName>
    </submittedName>
</protein>
<dbReference type="Proteomes" id="UP000319204">
    <property type="component" value="Unassembled WGS sequence"/>
</dbReference>
<dbReference type="Gene3D" id="1.25.40.390">
    <property type="match status" value="1"/>
</dbReference>
<evidence type="ECO:0000313" key="3">
    <source>
        <dbReference type="Proteomes" id="UP000319204"/>
    </source>
</evidence>
<dbReference type="OrthoDB" id="9766256at2"/>
<evidence type="ECO:0000313" key="2">
    <source>
        <dbReference type="EMBL" id="KAB5488209.1"/>
    </source>
</evidence>
<dbReference type="InterPro" id="IPR011990">
    <property type="entry name" value="TPR-like_helical_dom_sf"/>
</dbReference>
<dbReference type="Pfam" id="PF12771">
    <property type="entry name" value="SusD-like_2"/>
    <property type="match status" value="1"/>
</dbReference>
<dbReference type="SUPFAM" id="SSF48452">
    <property type="entry name" value="TPR-like"/>
    <property type="match status" value="1"/>
</dbReference>